<dbReference type="InterPro" id="IPR014939">
    <property type="entry name" value="CDT1_Gemini-bd-like"/>
</dbReference>
<dbReference type="GO" id="GO:0030174">
    <property type="term" value="P:regulation of DNA-templated DNA replication initiation"/>
    <property type="evidence" value="ECO:0007669"/>
    <property type="project" value="InterPro"/>
</dbReference>
<gene>
    <name evidence="5" type="ORF">V8G54_028113</name>
</gene>
<evidence type="ECO:0000256" key="3">
    <source>
        <dbReference type="SAM" id="MobiDB-lite"/>
    </source>
</evidence>
<keyword evidence="2" id="KW-0131">Cell cycle</keyword>
<dbReference type="InterPro" id="IPR045173">
    <property type="entry name" value="Cdt1"/>
</dbReference>
<sequence>MDKCSEAASPSCRGRSKKPNLQSSKVQSPSPVRFSSQTPEKPPQRIRNRGVALSIADIRKAGKGLQEMNRRSETTSSQQSKSVRRQISLWPSSPSKSKITDDESSKLPEKYEILDQFFDRLDTLISMFRLKGKTPSFTEISSRIESLTDRRFTHGHLAQLKYILPEAIVLKKFLVHDERTCCMKPDIHISLNPEAVESDAKGHPQRRRVSLKKLFQSRLRDFLESHPEVDEIPEGTLPEPFNRPKKDNILDMLETRLPTKLSTCMRYNDIVNNTESADIDEKLLVPIKTSVELPNEHLKAPSVIAPSFRARFSLKFELNGADDVQQNSPSDSLQPSPFDLASEAASSLNCSTSCASLEPSSALPSSPSISIEYTENKDGSLTSIGAVSTPTRKTFEYTENKDGSLTSIDAVSTPAREINECTVNKDGSLKSIDAMSTPAKLISTPIRLMSATPTLCSPKRHYMSPDDQSTSSLNKLARRPPRSRSLKFDTPVKNKEAMNEDNTGALPIDDDVFDILPGKLIQSIREKERIAMEERDPAITQAKKRKKMIANLPKLFDMIRLLLRQRNCMTKVELVSKIISSHSDIVDRSEVEEQLSLLQQLAPEWISEKQLNFFPCFDFMAYISGSINKLLSPETIRASLEEAT</sequence>
<evidence type="ECO:0000256" key="2">
    <source>
        <dbReference type="ARBA" id="ARBA00023306"/>
    </source>
</evidence>
<dbReference type="Pfam" id="PF08839">
    <property type="entry name" value="CDT1"/>
    <property type="match status" value="1"/>
</dbReference>
<evidence type="ECO:0000256" key="1">
    <source>
        <dbReference type="ARBA" id="ARBA00008356"/>
    </source>
</evidence>
<feature type="region of interest" description="Disordered" evidence="3">
    <location>
        <begin position="1"/>
        <end position="104"/>
    </location>
</feature>
<evidence type="ECO:0000313" key="6">
    <source>
        <dbReference type="Proteomes" id="UP001374535"/>
    </source>
</evidence>
<dbReference type="GO" id="GO:0005634">
    <property type="term" value="C:nucleus"/>
    <property type="evidence" value="ECO:0007669"/>
    <property type="project" value="TreeGrafter"/>
</dbReference>
<reference evidence="5 6" key="1">
    <citation type="journal article" date="2023" name="Life. Sci Alliance">
        <title>Evolutionary insights into 3D genome organization and epigenetic landscape of Vigna mungo.</title>
        <authorList>
            <person name="Junaid A."/>
            <person name="Singh B."/>
            <person name="Bhatia S."/>
        </authorList>
    </citation>
    <scope>NUCLEOTIDE SEQUENCE [LARGE SCALE GENOMIC DNA]</scope>
    <source>
        <strain evidence="5">Urdbean</strain>
    </source>
</reference>
<proteinExistence type="inferred from homology"/>
<dbReference type="Pfam" id="PF16679">
    <property type="entry name" value="CDT1_C"/>
    <property type="match status" value="1"/>
</dbReference>
<feature type="domain" description="CDT1 Geminin-binding" evidence="4">
    <location>
        <begin position="107"/>
        <end position="239"/>
    </location>
</feature>
<comment type="similarity">
    <text evidence="1">Belongs to the Cdt1 family.</text>
</comment>
<dbReference type="SMART" id="SM01075">
    <property type="entry name" value="CDT1"/>
    <property type="match status" value="1"/>
</dbReference>
<dbReference type="Gene3D" id="1.10.10.1420">
    <property type="entry name" value="DNA replication factor Cdt1, C-terminal WH domain"/>
    <property type="match status" value="1"/>
</dbReference>
<name>A0AAQ3MRM2_VIGMU</name>
<dbReference type="InterPro" id="IPR038090">
    <property type="entry name" value="Cdt1_C_WH_dom_sf"/>
</dbReference>
<dbReference type="GO" id="GO:0070182">
    <property type="term" value="F:DNA polymerase binding"/>
    <property type="evidence" value="ECO:0007669"/>
    <property type="project" value="TreeGrafter"/>
</dbReference>
<accession>A0AAQ3MRM2</accession>
<dbReference type="AlphaFoldDB" id="A0AAQ3MRM2"/>
<dbReference type="PANTHER" id="PTHR28637">
    <property type="entry name" value="DNA REPLICATION FACTOR CDT1"/>
    <property type="match status" value="1"/>
</dbReference>
<dbReference type="GO" id="GO:0000076">
    <property type="term" value="P:DNA replication checkpoint signaling"/>
    <property type="evidence" value="ECO:0007669"/>
    <property type="project" value="TreeGrafter"/>
</dbReference>
<evidence type="ECO:0000259" key="4">
    <source>
        <dbReference type="SMART" id="SM01075"/>
    </source>
</evidence>
<feature type="compositionally biased region" description="Polar residues" evidence="3">
    <location>
        <begin position="19"/>
        <end position="39"/>
    </location>
</feature>
<keyword evidence="6" id="KW-1185">Reference proteome</keyword>
<dbReference type="SUPFAM" id="SSF46785">
    <property type="entry name" value="Winged helix' DNA-binding domain"/>
    <property type="match status" value="1"/>
</dbReference>
<dbReference type="GO" id="GO:0003677">
    <property type="term" value="F:DNA binding"/>
    <property type="evidence" value="ECO:0007669"/>
    <property type="project" value="InterPro"/>
</dbReference>
<evidence type="ECO:0000313" key="5">
    <source>
        <dbReference type="EMBL" id="WVY95962.1"/>
    </source>
</evidence>
<dbReference type="InterPro" id="IPR032054">
    <property type="entry name" value="Cdt1_C"/>
</dbReference>
<dbReference type="CDD" id="cd08767">
    <property type="entry name" value="Cdt1_c"/>
    <property type="match status" value="1"/>
</dbReference>
<feature type="compositionally biased region" description="Basic residues" evidence="3">
    <location>
        <begin position="476"/>
        <end position="485"/>
    </location>
</feature>
<dbReference type="CDD" id="cd08674">
    <property type="entry name" value="Cdt1_m"/>
    <property type="match status" value="1"/>
</dbReference>
<feature type="region of interest" description="Disordered" evidence="3">
    <location>
        <begin position="458"/>
        <end position="487"/>
    </location>
</feature>
<dbReference type="PANTHER" id="PTHR28637:SF1">
    <property type="entry name" value="DNA REPLICATION FACTOR CDT1"/>
    <property type="match status" value="1"/>
</dbReference>
<dbReference type="GO" id="GO:0000278">
    <property type="term" value="P:mitotic cell cycle"/>
    <property type="evidence" value="ECO:0007669"/>
    <property type="project" value="TreeGrafter"/>
</dbReference>
<protein>
    <recommendedName>
        <fullName evidence="4">CDT1 Geminin-binding domain-containing protein</fullName>
    </recommendedName>
</protein>
<dbReference type="InterPro" id="IPR036390">
    <property type="entry name" value="WH_DNA-bd_sf"/>
</dbReference>
<organism evidence="5 6">
    <name type="scientific">Vigna mungo</name>
    <name type="common">Black gram</name>
    <name type="synonym">Phaseolus mungo</name>
    <dbReference type="NCBI Taxonomy" id="3915"/>
    <lineage>
        <taxon>Eukaryota</taxon>
        <taxon>Viridiplantae</taxon>
        <taxon>Streptophyta</taxon>
        <taxon>Embryophyta</taxon>
        <taxon>Tracheophyta</taxon>
        <taxon>Spermatophyta</taxon>
        <taxon>Magnoliopsida</taxon>
        <taxon>eudicotyledons</taxon>
        <taxon>Gunneridae</taxon>
        <taxon>Pentapetalae</taxon>
        <taxon>rosids</taxon>
        <taxon>fabids</taxon>
        <taxon>Fabales</taxon>
        <taxon>Fabaceae</taxon>
        <taxon>Papilionoideae</taxon>
        <taxon>50 kb inversion clade</taxon>
        <taxon>NPAAA clade</taxon>
        <taxon>indigoferoid/millettioid clade</taxon>
        <taxon>Phaseoleae</taxon>
        <taxon>Vigna</taxon>
    </lineage>
</organism>
<dbReference type="Proteomes" id="UP001374535">
    <property type="component" value="Chromosome 9"/>
</dbReference>
<dbReference type="GO" id="GO:0071163">
    <property type="term" value="P:DNA replication preinitiation complex assembly"/>
    <property type="evidence" value="ECO:0007669"/>
    <property type="project" value="InterPro"/>
</dbReference>
<dbReference type="EMBL" id="CP144692">
    <property type="protein sequence ID" value="WVY95962.1"/>
    <property type="molecule type" value="Genomic_DNA"/>
</dbReference>